<organism evidence="1 2">
    <name type="scientific">Triplophysa rosa</name>
    <name type="common">Cave loach</name>
    <dbReference type="NCBI Taxonomy" id="992332"/>
    <lineage>
        <taxon>Eukaryota</taxon>
        <taxon>Metazoa</taxon>
        <taxon>Chordata</taxon>
        <taxon>Craniata</taxon>
        <taxon>Vertebrata</taxon>
        <taxon>Euteleostomi</taxon>
        <taxon>Actinopterygii</taxon>
        <taxon>Neopterygii</taxon>
        <taxon>Teleostei</taxon>
        <taxon>Ostariophysi</taxon>
        <taxon>Cypriniformes</taxon>
        <taxon>Nemacheilidae</taxon>
        <taxon>Triplophysa</taxon>
    </lineage>
</organism>
<gene>
    <name evidence="1" type="ORF">IRJ41_021015</name>
</gene>
<reference evidence="1" key="1">
    <citation type="submission" date="2021-02" db="EMBL/GenBank/DDBJ databases">
        <title>Comparative genomics reveals that relaxation of natural selection precedes convergent phenotypic evolution of cavefish.</title>
        <authorList>
            <person name="Peng Z."/>
        </authorList>
    </citation>
    <scope>NUCLEOTIDE SEQUENCE</scope>
    <source>
        <tissue evidence="1">Muscle</tissue>
    </source>
</reference>
<feature type="non-terminal residue" evidence="1">
    <location>
        <position position="92"/>
    </location>
</feature>
<comment type="caution">
    <text evidence="1">The sequence shown here is derived from an EMBL/GenBank/DDBJ whole genome shotgun (WGS) entry which is preliminary data.</text>
</comment>
<evidence type="ECO:0000313" key="2">
    <source>
        <dbReference type="Proteomes" id="UP001059041"/>
    </source>
</evidence>
<accession>A0A9W7TRJ7</accession>
<name>A0A9W7TRJ7_TRIRA</name>
<dbReference type="Proteomes" id="UP001059041">
    <property type="component" value="Linkage Group LG13"/>
</dbReference>
<proteinExistence type="predicted"/>
<protein>
    <submittedName>
        <fullName evidence="1">Uncharacterized protein</fullName>
    </submittedName>
</protein>
<dbReference type="AlphaFoldDB" id="A0A9W7TRJ7"/>
<evidence type="ECO:0000313" key="1">
    <source>
        <dbReference type="EMBL" id="KAI7801980.1"/>
    </source>
</evidence>
<keyword evidence="2" id="KW-1185">Reference proteome</keyword>
<dbReference type="EMBL" id="JAFHDT010000013">
    <property type="protein sequence ID" value="KAI7801980.1"/>
    <property type="molecule type" value="Genomic_DNA"/>
</dbReference>
<sequence>TEECALRSLGGRDNKTVFILHLQLDASRLITQILPLVEEHCDVCCAVLGNGARPPLFIRSNDSTSFCKKSSRTPEISSSLHAFLSAWTGIQG</sequence>